<feature type="domain" description="Ribosomal RNA adenine methylase transferase N-terminal" evidence="5">
    <location>
        <begin position="44"/>
        <end position="161"/>
    </location>
</feature>
<dbReference type="InterPro" id="IPR013216">
    <property type="entry name" value="Methyltransf_11"/>
</dbReference>
<accession>A0A916K381</accession>
<dbReference type="EC" id="2.1.1.-" evidence="6"/>
<dbReference type="CDD" id="cd02440">
    <property type="entry name" value="AdoMet_MTases"/>
    <property type="match status" value="1"/>
</dbReference>
<proteinExistence type="inferred from homology"/>
<name>A0A916K381_9BACL</name>
<keyword evidence="3 6" id="KW-0808">Transferase</keyword>
<evidence type="ECO:0000313" key="7">
    <source>
        <dbReference type="Proteomes" id="UP000693672"/>
    </source>
</evidence>
<dbReference type="AlphaFoldDB" id="A0A916K381"/>
<dbReference type="PANTHER" id="PTHR44942:SF4">
    <property type="entry name" value="METHYLTRANSFERASE TYPE 11 DOMAIN-CONTAINING PROTEIN"/>
    <property type="match status" value="1"/>
</dbReference>
<comment type="similarity">
    <text evidence="1">Belongs to the methyltransferase superfamily.</text>
</comment>
<evidence type="ECO:0000256" key="2">
    <source>
        <dbReference type="ARBA" id="ARBA00022603"/>
    </source>
</evidence>
<evidence type="ECO:0000256" key="1">
    <source>
        <dbReference type="ARBA" id="ARBA00008361"/>
    </source>
</evidence>
<evidence type="ECO:0000259" key="5">
    <source>
        <dbReference type="SMART" id="SM00650"/>
    </source>
</evidence>
<sequence length="279" mass="31534">MQRNEYMYTRFYRRCMALPLEKRATFNEVAELYDRVRNRYPGELFDDLFEAAQLNPQSRILEIGPGTGIATLELAKRGCRITAVELGAEMAAVAKRNLADFPNVDMHVGAFEQWEPPASVSFDLVIAATAFHWLDPEVRFAKPAALLRPGGHLAIVNYLHAAGGDRLFFEQVQSFYESYMPGTPPNLRLTEVSDMKPDTGPLEDSGLFEKPTVRHYVTEETYSTEQYLDLLSTYSTHLTLDANNRQKLFACIGSLIDDQFGGSVTKCYLNELMLARKRG</sequence>
<protein>
    <submittedName>
        <fullName evidence="6">Methyltransferase</fullName>
        <ecNumber evidence="6">2.1.1.-</ecNumber>
    </submittedName>
</protein>
<dbReference type="InterPro" id="IPR020598">
    <property type="entry name" value="rRNA_Ade_methylase_Trfase_N"/>
</dbReference>
<dbReference type="SMART" id="SM00650">
    <property type="entry name" value="rADc"/>
    <property type="match status" value="1"/>
</dbReference>
<dbReference type="PANTHER" id="PTHR44942">
    <property type="entry name" value="METHYLTRANSF_11 DOMAIN-CONTAINING PROTEIN"/>
    <property type="match status" value="1"/>
</dbReference>
<dbReference type="Pfam" id="PF08241">
    <property type="entry name" value="Methyltransf_11"/>
    <property type="match status" value="1"/>
</dbReference>
<keyword evidence="7" id="KW-1185">Reference proteome</keyword>
<dbReference type="Proteomes" id="UP000693672">
    <property type="component" value="Unassembled WGS sequence"/>
</dbReference>
<evidence type="ECO:0000256" key="4">
    <source>
        <dbReference type="ARBA" id="ARBA00022691"/>
    </source>
</evidence>
<gene>
    <name evidence="6" type="ORF">PAESOLCIP111_02459</name>
</gene>
<reference evidence="6" key="1">
    <citation type="submission" date="2021-06" db="EMBL/GenBank/DDBJ databases">
        <authorList>
            <person name="Criscuolo A."/>
        </authorList>
    </citation>
    <scope>NUCLEOTIDE SEQUENCE</scope>
    <source>
        <strain evidence="6">CIP111600</strain>
    </source>
</reference>
<keyword evidence="2 6" id="KW-0489">Methyltransferase</keyword>
<dbReference type="InterPro" id="IPR051052">
    <property type="entry name" value="Diverse_substrate_MTase"/>
</dbReference>
<evidence type="ECO:0000313" key="6">
    <source>
        <dbReference type="EMBL" id="CAG7622926.1"/>
    </source>
</evidence>
<evidence type="ECO:0000256" key="3">
    <source>
        <dbReference type="ARBA" id="ARBA00022679"/>
    </source>
</evidence>
<organism evidence="6 7">
    <name type="scientific">Paenibacillus solanacearum</name>
    <dbReference type="NCBI Taxonomy" id="2048548"/>
    <lineage>
        <taxon>Bacteria</taxon>
        <taxon>Bacillati</taxon>
        <taxon>Bacillota</taxon>
        <taxon>Bacilli</taxon>
        <taxon>Bacillales</taxon>
        <taxon>Paenibacillaceae</taxon>
        <taxon>Paenibacillus</taxon>
    </lineage>
</organism>
<dbReference type="GO" id="GO:0000179">
    <property type="term" value="F:rRNA (adenine-N6,N6-)-dimethyltransferase activity"/>
    <property type="evidence" value="ECO:0007669"/>
    <property type="project" value="InterPro"/>
</dbReference>
<keyword evidence="4" id="KW-0949">S-adenosyl-L-methionine</keyword>
<dbReference type="EMBL" id="CAJVAS010000009">
    <property type="protein sequence ID" value="CAG7622926.1"/>
    <property type="molecule type" value="Genomic_DNA"/>
</dbReference>
<comment type="caution">
    <text evidence="6">The sequence shown here is derived from an EMBL/GenBank/DDBJ whole genome shotgun (WGS) entry which is preliminary data.</text>
</comment>